<dbReference type="InterPro" id="IPR023393">
    <property type="entry name" value="START-like_dom_sf"/>
</dbReference>
<name>E4YJA8_OIKDI</name>
<dbReference type="GO" id="GO:0008525">
    <property type="term" value="F:phosphatidylcholine transporter activity"/>
    <property type="evidence" value="ECO:0007669"/>
    <property type="project" value="TreeGrafter"/>
</dbReference>
<dbReference type="PRINTS" id="PR00391">
    <property type="entry name" value="PITRANSFER"/>
</dbReference>
<dbReference type="GO" id="GO:0008526">
    <property type="term" value="F:phosphatidylinositol transfer activity"/>
    <property type="evidence" value="ECO:0007669"/>
    <property type="project" value="TreeGrafter"/>
</dbReference>
<gene>
    <name evidence="2" type="ORF">GSOID_T00027392001</name>
</gene>
<dbReference type="GO" id="GO:0005737">
    <property type="term" value="C:cytoplasm"/>
    <property type="evidence" value="ECO:0007669"/>
    <property type="project" value="TreeGrafter"/>
</dbReference>
<reference evidence="2" key="1">
    <citation type="journal article" date="2010" name="Science">
        <title>Plasticity of animal genome architecture unmasked by rapid evolution of a pelagic tunicate.</title>
        <authorList>
            <person name="Denoeud F."/>
            <person name="Henriet S."/>
            <person name="Mungpakdee S."/>
            <person name="Aury J.M."/>
            <person name="Da Silva C."/>
            <person name="Brinkmann H."/>
            <person name="Mikhaleva J."/>
            <person name="Olsen L.C."/>
            <person name="Jubin C."/>
            <person name="Canestro C."/>
            <person name="Bouquet J.M."/>
            <person name="Danks G."/>
            <person name="Poulain J."/>
            <person name="Campsteijn C."/>
            <person name="Adamski M."/>
            <person name="Cross I."/>
            <person name="Yadetie F."/>
            <person name="Muffato M."/>
            <person name="Louis A."/>
            <person name="Butcher S."/>
            <person name="Tsagkogeorga G."/>
            <person name="Konrad A."/>
            <person name="Singh S."/>
            <person name="Jensen M.F."/>
            <person name="Cong E.H."/>
            <person name="Eikeseth-Otteraa H."/>
            <person name="Noel B."/>
            <person name="Anthouard V."/>
            <person name="Porcel B.M."/>
            <person name="Kachouri-Lafond R."/>
            <person name="Nishino A."/>
            <person name="Ugolini M."/>
            <person name="Chourrout P."/>
            <person name="Nishida H."/>
            <person name="Aasland R."/>
            <person name="Huzurbazar S."/>
            <person name="Westhof E."/>
            <person name="Delsuc F."/>
            <person name="Lehrach H."/>
            <person name="Reinhardt R."/>
            <person name="Weissenbach J."/>
            <person name="Roy S.W."/>
            <person name="Artiguenave F."/>
            <person name="Postlethwait J.H."/>
            <person name="Manak J.R."/>
            <person name="Thompson E.M."/>
            <person name="Jaillon O."/>
            <person name="Du Pasquier L."/>
            <person name="Boudinot P."/>
            <person name="Liberles D.A."/>
            <person name="Volff J.N."/>
            <person name="Philippe H."/>
            <person name="Lenhard B."/>
            <person name="Roest Crollius H."/>
            <person name="Wincker P."/>
            <person name="Chourrout D."/>
        </authorList>
    </citation>
    <scope>NUCLEOTIDE SEQUENCE [LARGE SCALE GENOMIC DNA]</scope>
</reference>
<dbReference type="GO" id="GO:0031210">
    <property type="term" value="F:phosphatidylcholine binding"/>
    <property type="evidence" value="ECO:0007669"/>
    <property type="project" value="TreeGrafter"/>
</dbReference>
<dbReference type="PANTHER" id="PTHR10658:SF11">
    <property type="entry name" value="VIBRATOR, ISOFORM B"/>
    <property type="match status" value="1"/>
</dbReference>
<dbReference type="Gene3D" id="3.30.530.20">
    <property type="match status" value="1"/>
</dbReference>
<feature type="domain" description="Phosphatidylinositol transfer protein N-terminal" evidence="1">
    <location>
        <begin position="3"/>
        <end position="176"/>
    </location>
</feature>
<organism evidence="2">
    <name type="scientific">Oikopleura dioica</name>
    <name type="common">Tunicate</name>
    <dbReference type="NCBI Taxonomy" id="34765"/>
    <lineage>
        <taxon>Eukaryota</taxon>
        <taxon>Metazoa</taxon>
        <taxon>Chordata</taxon>
        <taxon>Tunicata</taxon>
        <taxon>Appendicularia</taxon>
        <taxon>Copelata</taxon>
        <taxon>Oikopleuridae</taxon>
        <taxon>Oikopleura</taxon>
    </lineage>
</organism>
<dbReference type="InterPro" id="IPR001666">
    <property type="entry name" value="PI_transfer"/>
</dbReference>
<proteinExistence type="predicted"/>
<sequence length="237" mass="27644">MVVRKEYRIPLPISLDEYNRAQIYTSIISERDFSKNGEGIERVQTIKEEEQTYVKRLYHVHSLMPSPIQKVIKKDQSVLIEQGWLSYPLFKTTFTNTYMGENFLIEITTIHKDDLGESENIHDLSDDEWKNTEVVNIDIAENGPEEWDPKKIDLRKFGKANIEKGWIEKLKNEAHMEAGARFIVCSEAKNAQRSFASKFYVFLSLTRSCASRFYHRFAQPLLAKIKRIIEPQKAAHS</sequence>
<accession>E4YJA8</accession>
<dbReference type="PANTHER" id="PTHR10658">
    <property type="entry name" value="PHOSPHATIDYLINOSITOL TRANSFER PROTEIN"/>
    <property type="match status" value="1"/>
</dbReference>
<dbReference type="Pfam" id="PF02121">
    <property type="entry name" value="IP_trans"/>
    <property type="match status" value="1"/>
</dbReference>
<dbReference type="Proteomes" id="UP000011014">
    <property type="component" value="Unassembled WGS sequence"/>
</dbReference>
<evidence type="ECO:0000259" key="1">
    <source>
        <dbReference type="Pfam" id="PF02121"/>
    </source>
</evidence>
<dbReference type="GO" id="GO:0035091">
    <property type="term" value="F:phosphatidylinositol binding"/>
    <property type="evidence" value="ECO:0007669"/>
    <property type="project" value="TreeGrafter"/>
</dbReference>
<protein>
    <recommendedName>
        <fullName evidence="1">Phosphatidylinositol transfer protein N-terminal domain-containing protein</fullName>
    </recommendedName>
</protein>
<evidence type="ECO:0000313" key="2">
    <source>
        <dbReference type="EMBL" id="CBY35569.1"/>
    </source>
</evidence>
<dbReference type="InterPro" id="IPR055261">
    <property type="entry name" value="PI_transfer_N"/>
</dbReference>
<dbReference type="SUPFAM" id="SSF55961">
    <property type="entry name" value="Bet v1-like"/>
    <property type="match status" value="1"/>
</dbReference>
<dbReference type="AlphaFoldDB" id="E4YJA8"/>
<dbReference type="EMBL" id="FN654647">
    <property type="protein sequence ID" value="CBY35569.1"/>
    <property type="molecule type" value="Genomic_DNA"/>
</dbReference>